<evidence type="ECO:0000256" key="1">
    <source>
        <dbReference type="SAM" id="Phobius"/>
    </source>
</evidence>
<dbReference type="EMBL" id="BMAT01005205">
    <property type="protein sequence ID" value="GFR89110.1"/>
    <property type="molecule type" value="Genomic_DNA"/>
</dbReference>
<feature type="transmembrane region" description="Helical" evidence="1">
    <location>
        <begin position="299"/>
        <end position="321"/>
    </location>
</feature>
<evidence type="ECO:0008006" key="4">
    <source>
        <dbReference type="Google" id="ProtNLM"/>
    </source>
</evidence>
<accession>A0AAV4GVD0</accession>
<comment type="caution">
    <text evidence="2">The sequence shown here is derived from an EMBL/GenBank/DDBJ whole genome shotgun (WGS) entry which is preliminary data.</text>
</comment>
<evidence type="ECO:0000313" key="2">
    <source>
        <dbReference type="EMBL" id="GFR89110.1"/>
    </source>
</evidence>
<proteinExistence type="predicted"/>
<evidence type="ECO:0000313" key="3">
    <source>
        <dbReference type="Proteomes" id="UP000762676"/>
    </source>
</evidence>
<keyword evidence="1" id="KW-0812">Transmembrane</keyword>
<name>A0AAV4GVD0_9GAST</name>
<dbReference type="Proteomes" id="UP000762676">
    <property type="component" value="Unassembled WGS sequence"/>
</dbReference>
<keyword evidence="1" id="KW-0472">Membrane</keyword>
<keyword evidence="3" id="KW-1185">Reference proteome</keyword>
<dbReference type="AlphaFoldDB" id="A0AAV4GVD0"/>
<sequence length="874" mass="98278">MDVALQERSSLSITGELWKPHFAVYSANYSDILLFADYFPDDIVTVTSCDIILTCEGNKRSQLESFRMGDMPLVTESSVADDMTKPDPPVYSPIHEVPGGHQLAFLVRGPVPDDRQCWLEVDVYTGRKEFLGFKTTNEFNYSSLPCWEAYWNPRLKASQMVHPSPQDLDKLGRPLTRLVMQRPIRRAVFYKLLIFEILPYKEGNKLVFDHTYDVSQRYTEDKDYEISYDENGSIVFIIQGLSRDKNYTFSMDALNSSKKPEQGVRRVKNEPFSIDGVDTSDPMRIPSVGVPVIDNRRKIVLGLVVTGFLLLLVTVLAYCLSRRGVTIRYRRAAALWRLNNSQALKILPIYCWENESYHQAVKCHATLVERYACASWTPSPNSTTNTRWQFWSSLVAWLLAHNRDTIGKSMEAEIKSSEVIIYLSPRLAYLSSLESTTSLSLNSCDLECCHLLSALRRLHCRGLSKRPHFVTFNCFDKAELVCLNAFRWMMGSVKGPRLCGELSFAPHGSSTSDPRHAHEDVQIMYNHSTTAETEREETAELMPPLVLAAHVSGAWHLQNMQELVARLCDILNYPHDQHGVLSMSAIPAGWRNSPDVQAIESLIEQTARLYAQHQEGENKNSLNQTAADCDRLDGNLLCKCPSPSPSYLQLQQCPDLFKQAKGDDNDTLPCSRCGKLKSPIGQDQEVEHQLETAVASSCNVHSQVGAVLTEFSTTVAQHRNLAPSMNNTNSIPYSQTRTPYQEYSNVQQNRNCDVDSVEFSEIDSPSLGFSQCHYEDWRSSSAKATLKPNANSCLELNHFSNSSTSLNPWAQPKMAVLPPLGVPVSSGMDRHPLGFSQDIIPPDQCRSKAGFTLERMAQLNADSGWSEEHLDSTA</sequence>
<gene>
    <name evidence="2" type="ORF">ElyMa_002534900</name>
</gene>
<keyword evidence="1" id="KW-1133">Transmembrane helix</keyword>
<reference evidence="2 3" key="1">
    <citation type="journal article" date="2021" name="Elife">
        <title>Chloroplast acquisition without the gene transfer in kleptoplastic sea slugs, Plakobranchus ocellatus.</title>
        <authorList>
            <person name="Maeda T."/>
            <person name="Takahashi S."/>
            <person name="Yoshida T."/>
            <person name="Shimamura S."/>
            <person name="Takaki Y."/>
            <person name="Nagai Y."/>
            <person name="Toyoda A."/>
            <person name="Suzuki Y."/>
            <person name="Arimoto A."/>
            <person name="Ishii H."/>
            <person name="Satoh N."/>
            <person name="Nishiyama T."/>
            <person name="Hasebe M."/>
            <person name="Maruyama T."/>
            <person name="Minagawa J."/>
            <person name="Obokata J."/>
            <person name="Shigenobu S."/>
        </authorList>
    </citation>
    <scope>NUCLEOTIDE SEQUENCE [LARGE SCALE GENOMIC DNA]</scope>
</reference>
<protein>
    <recommendedName>
        <fullName evidence="4">SEFIR domain-containing protein</fullName>
    </recommendedName>
</protein>
<organism evidence="2 3">
    <name type="scientific">Elysia marginata</name>
    <dbReference type="NCBI Taxonomy" id="1093978"/>
    <lineage>
        <taxon>Eukaryota</taxon>
        <taxon>Metazoa</taxon>
        <taxon>Spiralia</taxon>
        <taxon>Lophotrochozoa</taxon>
        <taxon>Mollusca</taxon>
        <taxon>Gastropoda</taxon>
        <taxon>Heterobranchia</taxon>
        <taxon>Euthyneura</taxon>
        <taxon>Panpulmonata</taxon>
        <taxon>Sacoglossa</taxon>
        <taxon>Placobranchoidea</taxon>
        <taxon>Plakobranchidae</taxon>
        <taxon>Elysia</taxon>
    </lineage>
</organism>